<dbReference type="InterPro" id="IPR037143">
    <property type="entry name" value="4-PPantetheinyl_Trfase_dom_sf"/>
</dbReference>
<dbReference type="GO" id="GO:0000287">
    <property type="term" value="F:magnesium ion binding"/>
    <property type="evidence" value="ECO:0007669"/>
    <property type="project" value="InterPro"/>
</dbReference>
<dbReference type="Pfam" id="PF01648">
    <property type="entry name" value="ACPS"/>
    <property type="match status" value="1"/>
</dbReference>
<dbReference type="GO" id="GO:0019878">
    <property type="term" value="P:lysine biosynthetic process via aminoadipic acid"/>
    <property type="evidence" value="ECO:0007669"/>
    <property type="project" value="TreeGrafter"/>
</dbReference>
<dbReference type="Pfam" id="PF22624">
    <property type="entry name" value="AASDHPPT_N"/>
    <property type="match status" value="1"/>
</dbReference>
<evidence type="ECO:0000256" key="1">
    <source>
        <dbReference type="ARBA" id="ARBA00010990"/>
    </source>
</evidence>
<dbReference type="RefSeq" id="WP_166521596.1">
    <property type="nucleotide sequence ID" value="NZ_RCNR01000021.1"/>
</dbReference>
<dbReference type="GO" id="GO:0005829">
    <property type="term" value="C:cytosol"/>
    <property type="evidence" value="ECO:0007669"/>
    <property type="project" value="TreeGrafter"/>
</dbReference>
<comment type="similarity">
    <text evidence="1">Belongs to the P-Pant transferase superfamily. Gsp/Sfp/HetI/AcpT family.</text>
</comment>
<keyword evidence="2 5" id="KW-0808">Transferase</keyword>
<dbReference type="InterPro" id="IPR055066">
    <property type="entry name" value="AASDHPPT_N"/>
</dbReference>
<feature type="domain" description="4'-phosphopantetheinyl transferase" evidence="3">
    <location>
        <begin position="108"/>
        <end position="214"/>
    </location>
</feature>
<dbReference type="GO" id="GO:0008897">
    <property type="term" value="F:holo-[acyl-carrier-protein] synthase activity"/>
    <property type="evidence" value="ECO:0007669"/>
    <property type="project" value="InterPro"/>
</dbReference>
<dbReference type="SUPFAM" id="SSF56214">
    <property type="entry name" value="4'-phosphopantetheinyl transferase"/>
    <property type="match status" value="2"/>
</dbReference>
<reference evidence="5 6" key="1">
    <citation type="journal article" date="2019" name="Mar. Drugs">
        <title>Comparative Genomics and CAZyme Genome Repertoires of Marine Zobellia amurskyensis KMM 3526(T) and Zobellia laminariae KMM 3676(T).</title>
        <authorList>
            <person name="Chernysheva N."/>
            <person name="Bystritskaya E."/>
            <person name="Stenkova A."/>
            <person name="Golovkin I."/>
            <person name="Nedashkovskaya O."/>
            <person name="Isaeva M."/>
        </authorList>
    </citation>
    <scope>NUCLEOTIDE SEQUENCE [LARGE SCALE GENOMIC DNA]</scope>
    <source>
        <strain evidence="5 6">KMM 3526</strain>
    </source>
</reference>
<evidence type="ECO:0000259" key="3">
    <source>
        <dbReference type="Pfam" id="PF01648"/>
    </source>
</evidence>
<dbReference type="PANTHER" id="PTHR12215">
    <property type="entry name" value="PHOSPHOPANTETHEINE TRANSFERASE"/>
    <property type="match status" value="1"/>
</dbReference>
<protein>
    <submittedName>
        <fullName evidence="5">4'-phosphopantetheinyl transferase superfamily protein</fullName>
    </submittedName>
</protein>
<comment type="caution">
    <text evidence="5">The sequence shown here is derived from an EMBL/GenBank/DDBJ whole genome shotgun (WGS) entry which is preliminary data.</text>
</comment>
<dbReference type="InterPro" id="IPR050559">
    <property type="entry name" value="P-Pant_transferase_sf"/>
</dbReference>
<dbReference type="EMBL" id="RCNR01000021">
    <property type="protein sequence ID" value="MUH36570.1"/>
    <property type="molecule type" value="Genomic_DNA"/>
</dbReference>
<dbReference type="Proteomes" id="UP000540519">
    <property type="component" value="Unassembled WGS sequence"/>
</dbReference>
<evidence type="ECO:0000313" key="5">
    <source>
        <dbReference type="EMBL" id="MUH36570.1"/>
    </source>
</evidence>
<evidence type="ECO:0000313" key="6">
    <source>
        <dbReference type="Proteomes" id="UP000540519"/>
    </source>
</evidence>
<organism evidence="5 6">
    <name type="scientific">Zobellia amurskyensis</name>
    <dbReference type="NCBI Taxonomy" id="248905"/>
    <lineage>
        <taxon>Bacteria</taxon>
        <taxon>Pseudomonadati</taxon>
        <taxon>Bacteroidota</taxon>
        <taxon>Flavobacteriia</taxon>
        <taxon>Flavobacteriales</taxon>
        <taxon>Flavobacteriaceae</taxon>
        <taxon>Zobellia</taxon>
    </lineage>
</organism>
<evidence type="ECO:0000256" key="2">
    <source>
        <dbReference type="ARBA" id="ARBA00022679"/>
    </source>
</evidence>
<gene>
    <name evidence="5" type="ORF">D9O36_12020</name>
</gene>
<keyword evidence="6" id="KW-1185">Reference proteome</keyword>
<dbReference type="PANTHER" id="PTHR12215:SF10">
    <property type="entry name" value="L-AMINOADIPATE-SEMIALDEHYDE DEHYDROGENASE-PHOSPHOPANTETHEINYL TRANSFERASE"/>
    <property type="match status" value="1"/>
</dbReference>
<dbReference type="InterPro" id="IPR008278">
    <property type="entry name" value="4-PPantetheinyl_Trfase_dom"/>
</dbReference>
<accession>A0A7X2ZUD7</accession>
<evidence type="ECO:0000259" key="4">
    <source>
        <dbReference type="Pfam" id="PF22624"/>
    </source>
</evidence>
<name>A0A7X2ZUD7_9FLAO</name>
<sequence length="236" mass="27089">MELFENEAHIWFFRTSELHELDYLEFLSQDELERRNRFKFEKDKKVYALARGLLRVLSGRYLKRDSAKVDFEYGEFGKPNYAHSTPLRFNLSHSGDSIVIAFTDIGEVGVDVECIKSNFDIAKIAEGFFSSDETSSLLVFPEEKRAKAFFNCWTRKEAFIKAKGAGLSFDLNSFSVSITDDNPKLLRTHWDSKEKDSWKLFSFENLEGYCSALCVSASVQKVSCFGLGDLEDLLNK</sequence>
<feature type="domain" description="4'-phosphopantetheinyl transferase N-terminal" evidence="4">
    <location>
        <begin position="23"/>
        <end position="101"/>
    </location>
</feature>
<proteinExistence type="inferred from homology"/>
<dbReference type="AlphaFoldDB" id="A0A7X2ZUD7"/>
<dbReference type="Gene3D" id="3.90.470.20">
    <property type="entry name" value="4'-phosphopantetheinyl transferase domain"/>
    <property type="match status" value="2"/>
</dbReference>